<accession>A0A081D2Q5</accession>
<name>A0A081D2Q5_9HYPH</name>
<comment type="caution">
    <text evidence="5">The sequence shown here is derived from an EMBL/GenBank/DDBJ whole genome shotgun (WGS) entry which is preliminary data.</text>
</comment>
<evidence type="ECO:0000313" key="6">
    <source>
        <dbReference type="Proteomes" id="UP000028701"/>
    </source>
</evidence>
<sequence>MTEPTPEQIEKLATAFERFTRRFKVAEAAAVMQNSLNPLDIQALLFIDEHPECNLGDVARHLQVALTTMSSSADRLVRRDMIERQRPEANRRSVALTITNEGQQAVAGYIDGYRASCKAMLQALDSVDQTEFLRLTQQIAKYEG</sequence>
<gene>
    <name evidence="5" type="ORF">RRU01S_33_00050</name>
</gene>
<feature type="domain" description="HTH marR-type" evidence="4">
    <location>
        <begin position="9"/>
        <end position="141"/>
    </location>
</feature>
<evidence type="ECO:0000313" key="5">
    <source>
        <dbReference type="EMBL" id="GAK73201.1"/>
    </source>
</evidence>
<dbReference type="OrthoDB" id="8256382at2"/>
<protein>
    <submittedName>
        <fullName evidence="5">Putative MarR family transcriptional regulator</fullName>
    </submittedName>
</protein>
<evidence type="ECO:0000256" key="2">
    <source>
        <dbReference type="ARBA" id="ARBA00023125"/>
    </source>
</evidence>
<dbReference type="eggNOG" id="COG1846">
    <property type="taxonomic scope" value="Bacteria"/>
</dbReference>
<dbReference type="PANTHER" id="PTHR42756:SF1">
    <property type="entry name" value="TRANSCRIPTIONAL REPRESSOR OF EMRAB OPERON"/>
    <property type="match status" value="1"/>
</dbReference>
<evidence type="ECO:0000259" key="4">
    <source>
        <dbReference type="PROSITE" id="PS50995"/>
    </source>
</evidence>
<dbReference type="GO" id="GO:0003700">
    <property type="term" value="F:DNA-binding transcription factor activity"/>
    <property type="evidence" value="ECO:0007669"/>
    <property type="project" value="InterPro"/>
</dbReference>
<dbReference type="InterPro" id="IPR000835">
    <property type="entry name" value="HTH_MarR-typ"/>
</dbReference>
<dbReference type="EMBL" id="BBJU01000033">
    <property type="protein sequence ID" value="GAK73201.1"/>
    <property type="molecule type" value="Genomic_DNA"/>
</dbReference>
<reference evidence="5 6" key="1">
    <citation type="submission" date="2014-08" db="EMBL/GenBank/DDBJ databases">
        <title>Whole genome shotgun sequence of Rhizobium rubi NBRC 13261.</title>
        <authorList>
            <person name="Katano-Makiyama Y."/>
            <person name="Hosoyama A."/>
            <person name="Hashimoto M."/>
            <person name="Hosoyama Y."/>
            <person name="Noguchi M."/>
            <person name="Tsuchikane K."/>
            <person name="Uohara A."/>
            <person name="Ohji S."/>
            <person name="Ichikawa N."/>
            <person name="Kimura A."/>
            <person name="Yamazoe A."/>
            <person name="Fujita N."/>
        </authorList>
    </citation>
    <scope>NUCLEOTIDE SEQUENCE [LARGE SCALE GENOMIC DNA]</scope>
    <source>
        <strain evidence="5 6">NBRC 13261</strain>
    </source>
</reference>
<keyword evidence="3" id="KW-0804">Transcription</keyword>
<dbReference type="Proteomes" id="UP000028701">
    <property type="component" value="Unassembled WGS sequence"/>
</dbReference>
<dbReference type="InterPro" id="IPR036388">
    <property type="entry name" value="WH-like_DNA-bd_sf"/>
</dbReference>
<dbReference type="PANTHER" id="PTHR42756">
    <property type="entry name" value="TRANSCRIPTIONAL REGULATOR, MARR"/>
    <property type="match status" value="1"/>
</dbReference>
<dbReference type="PROSITE" id="PS50995">
    <property type="entry name" value="HTH_MARR_2"/>
    <property type="match status" value="1"/>
</dbReference>
<dbReference type="RefSeq" id="WP_045232626.1">
    <property type="nucleotide sequence ID" value="NZ_BBJU01000033.1"/>
</dbReference>
<dbReference type="SUPFAM" id="SSF46785">
    <property type="entry name" value="Winged helix' DNA-binding domain"/>
    <property type="match status" value="1"/>
</dbReference>
<proteinExistence type="predicted"/>
<keyword evidence="1" id="KW-0805">Transcription regulation</keyword>
<evidence type="ECO:0000256" key="1">
    <source>
        <dbReference type="ARBA" id="ARBA00023015"/>
    </source>
</evidence>
<dbReference type="Gene3D" id="1.10.10.10">
    <property type="entry name" value="Winged helix-like DNA-binding domain superfamily/Winged helix DNA-binding domain"/>
    <property type="match status" value="1"/>
</dbReference>
<dbReference type="Pfam" id="PF12802">
    <property type="entry name" value="MarR_2"/>
    <property type="match status" value="1"/>
</dbReference>
<dbReference type="AlphaFoldDB" id="A0A081D2Q5"/>
<evidence type="ECO:0000256" key="3">
    <source>
        <dbReference type="ARBA" id="ARBA00023163"/>
    </source>
</evidence>
<organism evidence="5 6">
    <name type="scientific">Agrobacterium rubi TR3 = NBRC 13261</name>
    <dbReference type="NCBI Taxonomy" id="1368415"/>
    <lineage>
        <taxon>Bacteria</taxon>
        <taxon>Pseudomonadati</taxon>
        <taxon>Pseudomonadota</taxon>
        <taxon>Alphaproteobacteria</taxon>
        <taxon>Hyphomicrobiales</taxon>
        <taxon>Rhizobiaceae</taxon>
        <taxon>Rhizobium/Agrobacterium group</taxon>
        <taxon>Agrobacterium</taxon>
    </lineage>
</organism>
<keyword evidence="2" id="KW-0238">DNA-binding</keyword>
<dbReference type="InterPro" id="IPR036390">
    <property type="entry name" value="WH_DNA-bd_sf"/>
</dbReference>
<dbReference type="GO" id="GO:0003677">
    <property type="term" value="F:DNA binding"/>
    <property type="evidence" value="ECO:0007669"/>
    <property type="project" value="UniProtKB-KW"/>
</dbReference>
<dbReference type="SMART" id="SM00347">
    <property type="entry name" value="HTH_MARR"/>
    <property type="match status" value="1"/>
</dbReference>